<feature type="compositionally biased region" description="Basic residues" evidence="11">
    <location>
        <begin position="227"/>
        <end position="236"/>
    </location>
</feature>
<organism evidence="12 13">
    <name type="scientific">Megalurothrips usitatus</name>
    <name type="common">bean blossom thrips</name>
    <dbReference type="NCBI Taxonomy" id="439358"/>
    <lineage>
        <taxon>Eukaryota</taxon>
        <taxon>Metazoa</taxon>
        <taxon>Ecdysozoa</taxon>
        <taxon>Arthropoda</taxon>
        <taxon>Hexapoda</taxon>
        <taxon>Insecta</taxon>
        <taxon>Pterygota</taxon>
        <taxon>Neoptera</taxon>
        <taxon>Paraneoptera</taxon>
        <taxon>Thysanoptera</taxon>
        <taxon>Terebrantia</taxon>
        <taxon>Thripoidea</taxon>
        <taxon>Thripidae</taxon>
        <taxon>Megalurothrips</taxon>
    </lineage>
</organism>
<comment type="caution">
    <text evidence="12">The sequence shown here is derived from an EMBL/GenBank/DDBJ whole genome shotgun (WGS) entry which is preliminary data.</text>
</comment>
<dbReference type="InterPro" id="IPR029338">
    <property type="entry name" value="TSSC4"/>
</dbReference>
<dbReference type="AlphaFoldDB" id="A0AAV7XUG4"/>
<dbReference type="Pfam" id="PF15264">
    <property type="entry name" value="TSSC4"/>
    <property type="match status" value="1"/>
</dbReference>
<evidence type="ECO:0000256" key="1">
    <source>
        <dbReference type="ARBA" id="ARBA00004123"/>
    </source>
</evidence>
<dbReference type="GO" id="GO:0008380">
    <property type="term" value="P:RNA splicing"/>
    <property type="evidence" value="ECO:0007669"/>
    <property type="project" value="UniProtKB-KW"/>
</dbReference>
<keyword evidence="5" id="KW-0507">mRNA processing</keyword>
<feature type="region of interest" description="Disordered" evidence="11">
    <location>
        <begin position="158"/>
        <end position="264"/>
    </location>
</feature>
<evidence type="ECO:0000256" key="9">
    <source>
        <dbReference type="ARBA" id="ARBA00035304"/>
    </source>
</evidence>
<gene>
    <name evidence="12" type="ORF">ONE63_006582</name>
</gene>
<evidence type="ECO:0000256" key="6">
    <source>
        <dbReference type="ARBA" id="ARBA00022728"/>
    </source>
</evidence>
<protein>
    <recommendedName>
        <fullName evidence="9">U5 small nuclear ribonucleoprotein TSSC4</fullName>
    </recommendedName>
</protein>
<evidence type="ECO:0000313" key="13">
    <source>
        <dbReference type="Proteomes" id="UP001075354"/>
    </source>
</evidence>
<comment type="function">
    <text evidence="10">Protein associated with the U5 snRNP, during its maturation and its post-splicing recycling and which is required for spliceosomal tri-snRNP complex assembly in the nucleus. Has a molecular sequestering activity and transiently hinders SNRNP200 binding sites for constitutive splicing factors that intervene later during the assembly of the spliceosome and splicing. Together with its molecular sequestering activity, may also function as a molecular adapter and placeholder, coordinating the assembly of the U5 snRNP and its association with the U4/U6 di-snRNP.</text>
</comment>
<name>A0AAV7XUG4_9NEOP</name>
<comment type="subcellular location">
    <subcellularLocation>
        <location evidence="2">Cytoplasm</location>
    </subcellularLocation>
    <subcellularLocation>
        <location evidence="1">Nucleus</location>
    </subcellularLocation>
</comment>
<evidence type="ECO:0000256" key="5">
    <source>
        <dbReference type="ARBA" id="ARBA00022664"/>
    </source>
</evidence>
<proteinExistence type="inferred from homology"/>
<keyword evidence="7" id="KW-0508">mRNA splicing</keyword>
<keyword evidence="4" id="KW-0963">Cytoplasm</keyword>
<evidence type="ECO:0000256" key="11">
    <source>
        <dbReference type="SAM" id="MobiDB-lite"/>
    </source>
</evidence>
<feature type="compositionally biased region" description="Basic residues" evidence="11">
    <location>
        <begin position="83"/>
        <end position="94"/>
    </location>
</feature>
<dbReference type="Proteomes" id="UP001075354">
    <property type="component" value="Chromosome 3"/>
</dbReference>
<evidence type="ECO:0000256" key="2">
    <source>
        <dbReference type="ARBA" id="ARBA00004496"/>
    </source>
</evidence>
<dbReference type="PANTHER" id="PTHR13445">
    <property type="entry name" value="TUMOR SUPPRESSING SUBTRANSFERABLE CANDIDATE 4 TSSC4"/>
    <property type="match status" value="1"/>
</dbReference>
<dbReference type="EMBL" id="JAPTSV010000003">
    <property type="protein sequence ID" value="KAJ1529844.1"/>
    <property type="molecule type" value="Genomic_DNA"/>
</dbReference>
<evidence type="ECO:0000313" key="12">
    <source>
        <dbReference type="EMBL" id="KAJ1529844.1"/>
    </source>
</evidence>
<keyword evidence="6" id="KW-0747">Spliceosome</keyword>
<evidence type="ECO:0000256" key="8">
    <source>
        <dbReference type="ARBA" id="ARBA00023242"/>
    </source>
</evidence>
<sequence>MVRLGSTCGKQSLRTMASEDSGCFSIDGLGSGFASRQRDLFACLDAADRERGSTSALPPLPVEDEVERSRYDNKNSDSGKDRGRMKRPPTKHFRGKESIFKRPEMPAPRRARHSMPDYQRNPHKYTKYSLGDVSSQDMSDKSNTATALSFLRELKARKENSQDMEVDDSSAPRAILFNSSRSKTEKRTSSLGAVNSVTTSSTSEEADRPSFRSSKVVMPEYVVGQKVSKKKSSKSTKHSEDVAKSKASAKGISLGHLMDEEEDE</sequence>
<evidence type="ECO:0000256" key="3">
    <source>
        <dbReference type="ARBA" id="ARBA00010362"/>
    </source>
</evidence>
<evidence type="ECO:0000256" key="4">
    <source>
        <dbReference type="ARBA" id="ARBA00022490"/>
    </source>
</evidence>
<feature type="region of interest" description="Disordered" evidence="11">
    <location>
        <begin position="49"/>
        <end position="144"/>
    </location>
</feature>
<feature type="compositionally biased region" description="Basic and acidic residues" evidence="11">
    <location>
        <begin position="95"/>
        <end position="104"/>
    </location>
</feature>
<dbReference type="GO" id="GO:0006397">
    <property type="term" value="P:mRNA processing"/>
    <property type="evidence" value="ECO:0007669"/>
    <property type="project" value="UniProtKB-KW"/>
</dbReference>
<dbReference type="GO" id="GO:0005681">
    <property type="term" value="C:spliceosomal complex"/>
    <property type="evidence" value="ECO:0007669"/>
    <property type="project" value="UniProtKB-KW"/>
</dbReference>
<reference evidence="12" key="1">
    <citation type="submission" date="2022-12" db="EMBL/GenBank/DDBJ databases">
        <title>Chromosome-level genome assembly of the bean flower thrips Megalurothrips usitatus.</title>
        <authorList>
            <person name="Ma L."/>
            <person name="Liu Q."/>
            <person name="Li H."/>
            <person name="Cai W."/>
        </authorList>
    </citation>
    <scope>NUCLEOTIDE SEQUENCE</scope>
    <source>
        <strain evidence="12">Cailab_2022a</strain>
    </source>
</reference>
<evidence type="ECO:0000256" key="10">
    <source>
        <dbReference type="ARBA" id="ARBA00045970"/>
    </source>
</evidence>
<feature type="compositionally biased region" description="Basic and acidic residues" evidence="11">
    <location>
        <begin position="67"/>
        <end position="82"/>
    </location>
</feature>
<keyword evidence="13" id="KW-1185">Reference proteome</keyword>
<dbReference type="GO" id="GO:0005737">
    <property type="term" value="C:cytoplasm"/>
    <property type="evidence" value="ECO:0007669"/>
    <property type="project" value="UniProtKB-SubCell"/>
</dbReference>
<keyword evidence="8" id="KW-0539">Nucleus</keyword>
<accession>A0AAV7XUG4</accession>
<evidence type="ECO:0000256" key="7">
    <source>
        <dbReference type="ARBA" id="ARBA00023187"/>
    </source>
</evidence>
<feature type="compositionally biased region" description="Polar residues" evidence="11">
    <location>
        <begin position="132"/>
        <end position="144"/>
    </location>
</feature>
<dbReference type="PANTHER" id="PTHR13445:SF3">
    <property type="entry name" value="U5 SMALL NUCLEAR RIBONUCLEOPROTEIN TSSC4"/>
    <property type="match status" value="1"/>
</dbReference>
<comment type="similarity">
    <text evidence="3">Belongs to the TSSC4 family.</text>
</comment>